<dbReference type="InterPro" id="IPR043502">
    <property type="entry name" value="DNA/RNA_pol_sf"/>
</dbReference>
<feature type="domain" description="CCHC-type" evidence="3">
    <location>
        <begin position="152"/>
        <end position="166"/>
    </location>
</feature>
<dbReference type="Pfam" id="PF00078">
    <property type="entry name" value="RVT_1"/>
    <property type="match status" value="1"/>
</dbReference>
<proteinExistence type="predicted"/>
<dbReference type="PANTHER" id="PTHR46890">
    <property type="entry name" value="NON-LTR RETROLELEMENT REVERSE TRANSCRIPTASE-LIKE PROTEIN-RELATED"/>
    <property type="match status" value="1"/>
</dbReference>
<evidence type="ECO:0000259" key="4">
    <source>
        <dbReference type="PROSITE" id="PS50878"/>
    </source>
</evidence>
<dbReference type="PROSITE" id="PS50878">
    <property type="entry name" value="RT_POL"/>
    <property type="match status" value="1"/>
</dbReference>
<dbReference type="SUPFAM" id="SSF56219">
    <property type="entry name" value="DNase I-like"/>
    <property type="match status" value="1"/>
</dbReference>
<dbReference type="PROSITE" id="PS50158">
    <property type="entry name" value="ZF_CCHC"/>
    <property type="match status" value="1"/>
</dbReference>
<organism evidence="5 6">
    <name type="scientific">Corchorus capsularis</name>
    <name type="common">Jute</name>
    <dbReference type="NCBI Taxonomy" id="210143"/>
    <lineage>
        <taxon>Eukaryota</taxon>
        <taxon>Viridiplantae</taxon>
        <taxon>Streptophyta</taxon>
        <taxon>Embryophyta</taxon>
        <taxon>Tracheophyta</taxon>
        <taxon>Spermatophyta</taxon>
        <taxon>Magnoliopsida</taxon>
        <taxon>eudicotyledons</taxon>
        <taxon>Gunneridae</taxon>
        <taxon>Pentapetalae</taxon>
        <taxon>rosids</taxon>
        <taxon>malvids</taxon>
        <taxon>Malvales</taxon>
        <taxon>Malvaceae</taxon>
        <taxon>Grewioideae</taxon>
        <taxon>Apeibeae</taxon>
        <taxon>Corchorus</taxon>
    </lineage>
</organism>
<evidence type="ECO:0000259" key="3">
    <source>
        <dbReference type="PROSITE" id="PS50158"/>
    </source>
</evidence>
<dbReference type="Gramene" id="OMO82636">
    <property type="protein sequence ID" value="OMO82636"/>
    <property type="gene ID" value="CCACVL1_11842"/>
</dbReference>
<feature type="region of interest" description="Disordered" evidence="2">
    <location>
        <begin position="217"/>
        <end position="244"/>
    </location>
</feature>
<keyword evidence="1" id="KW-0862">Zinc</keyword>
<dbReference type="InterPro" id="IPR036691">
    <property type="entry name" value="Endo/exonu/phosph_ase_sf"/>
</dbReference>
<dbReference type="InterPro" id="IPR052343">
    <property type="entry name" value="Retrotransposon-Effector_Assoc"/>
</dbReference>
<sequence length="916" mass="104220">MDEMVIDLGYVDDGSGGTDDWIVVGKLIVDRNLNKAGVMAILRNIWPEKEAPAIGEVGMNTYSISFASKEIMIHNLPRELLTKHNGEKIGKTLGEIIEVEEPRGRFGLNRGFLRLCIVIDSEKPLNPGFWFPSKDGEQRWADIKYEKLPDFCFDCGRLGHGCKHCKFESKGAEKEGKFGPHMRTNSLRRLEYGEEVNVQKEKQPENWRRGMVVSRATTRAEPMRKTRDEQLAAEDSIPNSSEGAKVAAQCQRAEKGKSPIKSVLSSWVSKPASLLGLMSPSKSPIGSPDCNIEKGQREESPLKGNELVTSSFSPTKTLKTVLNLSSVFRRLNLKRFETEELENQRAIKNARSSVIIEEVVEEQGQILTVPNAFDGGWSSEVPRSRLGRRSMVKRRSCRAKRELIELNEMNLTEGAGSALTGRELHDHIRNYDPDIVFLMETKNQVETIEKLSKTCKFEKKFYVNPDGLSGGLLFGERSLWSEGVRFTWVARRDHVLIRERLDRALANMEWLELNPNAKVQNLPAVGSDHSPILVLSDLKDKKAPKEFRFESMWAEHKDCADVIRKGWQPDYDGSQGYQLVKKLKNSRRALIEWSKNTFPNNRKKIDDLMHKMALIQDAEQVTTEMMKEAENCVKELNETWANEEKADHLDEPAQMLECLPHIISHEMNEDMTKPISNEEVKMAAFDLGLHKAPGPDGYNGLFFQKFWSIVGDSVTRAVQSFFHRGHMLRELNQTNIVLIPKVKSPELVSQFRPISLCNYAYKVISKILALRLKQYMNLIISQHQSAFVEGRLIQDNILVANEIFHEFKIRKRGKNFDAAVKLDLNKAYDRVDWNLLAAIMKKFGFCDKWVDWILQCISTVSFKLVINGKSSEMFIPSRGIRQGDPLSPFLFLFIAEVFSRNVSQAIQNGSLKGSVK</sequence>
<dbReference type="InterPro" id="IPR025836">
    <property type="entry name" value="Zn_knuckle_CX2CX4HX4C"/>
</dbReference>
<keyword evidence="5" id="KW-0695">RNA-directed DNA polymerase</keyword>
<feature type="domain" description="Reverse transcriptase" evidence="4">
    <location>
        <begin position="720"/>
        <end position="916"/>
    </location>
</feature>
<dbReference type="Proteomes" id="UP000188268">
    <property type="component" value="Unassembled WGS sequence"/>
</dbReference>
<dbReference type="GO" id="GO:0003964">
    <property type="term" value="F:RNA-directed DNA polymerase activity"/>
    <property type="evidence" value="ECO:0007669"/>
    <property type="project" value="UniProtKB-KW"/>
</dbReference>
<dbReference type="EMBL" id="AWWV01009975">
    <property type="protein sequence ID" value="OMO82636.1"/>
    <property type="molecule type" value="Genomic_DNA"/>
</dbReference>
<dbReference type="CDD" id="cd01650">
    <property type="entry name" value="RT_nLTR_like"/>
    <property type="match status" value="1"/>
</dbReference>
<dbReference type="InterPro" id="IPR000477">
    <property type="entry name" value="RT_dom"/>
</dbReference>
<keyword evidence="1" id="KW-0863">Zinc-finger</keyword>
<keyword evidence="5" id="KW-0548">Nucleotidyltransferase</keyword>
<dbReference type="AlphaFoldDB" id="A0A1R3IJA9"/>
<dbReference type="Pfam" id="PF14392">
    <property type="entry name" value="zf-CCHC_4"/>
    <property type="match status" value="1"/>
</dbReference>
<keyword evidence="1" id="KW-0479">Metal-binding</keyword>
<reference evidence="5 6" key="1">
    <citation type="submission" date="2013-09" db="EMBL/GenBank/DDBJ databases">
        <title>Corchorus capsularis genome sequencing.</title>
        <authorList>
            <person name="Alam M."/>
            <person name="Haque M.S."/>
            <person name="Islam M.S."/>
            <person name="Emdad E.M."/>
            <person name="Islam M.M."/>
            <person name="Ahmed B."/>
            <person name="Halim A."/>
            <person name="Hossen Q.M.M."/>
            <person name="Hossain M.Z."/>
            <person name="Ahmed R."/>
            <person name="Khan M.M."/>
            <person name="Islam R."/>
            <person name="Rashid M.M."/>
            <person name="Khan S.A."/>
            <person name="Rahman M.S."/>
            <person name="Alam M."/>
        </authorList>
    </citation>
    <scope>NUCLEOTIDE SEQUENCE [LARGE SCALE GENOMIC DNA]</scope>
    <source>
        <strain evidence="6">cv. CVL-1</strain>
        <tissue evidence="5">Whole seedling</tissue>
    </source>
</reference>
<name>A0A1R3IJA9_COCAP</name>
<dbReference type="STRING" id="210143.A0A1R3IJA9"/>
<dbReference type="GO" id="GO:0003676">
    <property type="term" value="F:nucleic acid binding"/>
    <property type="evidence" value="ECO:0007669"/>
    <property type="project" value="InterPro"/>
</dbReference>
<evidence type="ECO:0000313" key="5">
    <source>
        <dbReference type="EMBL" id="OMO82636.1"/>
    </source>
</evidence>
<dbReference type="InterPro" id="IPR001878">
    <property type="entry name" value="Znf_CCHC"/>
</dbReference>
<protein>
    <submittedName>
        <fullName evidence="5">Reverse transcriptase</fullName>
    </submittedName>
</protein>
<evidence type="ECO:0000313" key="6">
    <source>
        <dbReference type="Proteomes" id="UP000188268"/>
    </source>
</evidence>
<feature type="compositionally biased region" description="Basic and acidic residues" evidence="2">
    <location>
        <begin position="221"/>
        <end position="230"/>
    </location>
</feature>
<dbReference type="OMA" id="NETWANE"/>
<dbReference type="PANTHER" id="PTHR46890:SF48">
    <property type="entry name" value="RNA-DIRECTED DNA POLYMERASE"/>
    <property type="match status" value="1"/>
</dbReference>
<dbReference type="GO" id="GO:0008270">
    <property type="term" value="F:zinc ion binding"/>
    <property type="evidence" value="ECO:0007669"/>
    <property type="project" value="UniProtKB-KW"/>
</dbReference>
<gene>
    <name evidence="5" type="ORF">CCACVL1_11842</name>
</gene>
<evidence type="ECO:0000256" key="1">
    <source>
        <dbReference type="PROSITE-ProRule" id="PRU00047"/>
    </source>
</evidence>
<evidence type="ECO:0000256" key="2">
    <source>
        <dbReference type="SAM" id="MobiDB-lite"/>
    </source>
</evidence>
<dbReference type="SUPFAM" id="SSF56672">
    <property type="entry name" value="DNA/RNA polymerases"/>
    <property type="match status" value="1"/>
</dbReference>
<dbReference type="OrthoDB" id="990365at2759"/>
<comment type="caution">
    <text evidence="5">The sequence shown here is derived from an EMBL/GenBank/DDBJ whole genome shotgun (WGS) entry which is preliminary data.</text>
</comment>
<keyword evidence="5" id="KW-0808">Transferase</keyword>
<accession>A0A1R3IJA9</accession>
<keyword evidence="6" id="KW-1185">Reference proteome</keyword>